<organism evidence="2 3">
    <name type="scientific">Pedobacter punctiformis</name>
    <dbReference type="NCBI Taxonomy" id="3004097"/>
    <lineage>
        <taxon>Bacteria</taxon>
        <taxon>Pseudomonadati</taxon>
        <taxon>Bacteroidota</taxon>
        <taxon>Sphingobacteriia</taxon>
        <taxon>Sphingobacteriales</taxon>
        <taxon>Sphingobacteriaceae</taxon>
        <taxon>Pedobacter</taxon>
    </lineage>
</organism>
<keyword evidence="3" id="KW-1185">Reference proteome</keyword>
<dbReference type="SMART" id="SM00382">
    <property type="entry name" value="AAA"/>
    <property type="match status" value="1"/>
</dbReference>
<dbReference type="InterPro" id="IPR027417">
    <property type="entry name" value="P-loop_NTPase"/>
</dbReference>
<protein>
    <submittedName>
        <fullName evidence="2">AAA family ATPase</fullName>
    </submittedName>
</protein>
<name>A0ABT4LAI4_9SPHI</name>
<dbReference type="SUPFAM" id="SSF52540">
    <property type="entry name" value="P-loop containing nucleoside triphosphate hydrolases"/>
    <property type="match status" value="2"/>
</dbReference>
<feature type="domain" description="AAA+ ATPase" evidence="1">
    <location>
        <begin position="16"/>
        <end position="161"/>
    </location>
</feature>
<dbReference type="EMBL" id="JAPWGM010000004">
    <property type="protein sequence ID" value="MCZ4244935.1"/>
    <property type="molecule type" value="Genomic_DNA"/>
</dbReference>
<evidence type="ECO:0000313" key="2">
    <source>
        <dbReference type="EMBL" id="MCZ4244935.1"/>
    </source>
</evidence>
<sequence length="391" mass="43060">MSLSTKQSDFLDAVLAGQNVFLTGKAGTGKTFVVKEAMRLMKANGKKIIAIAPTGIAANNLGGQTIHSMFGLNPFGVMNFEACNFLKGTKRRMLDLVDVILIDEVSMLRPDILDGMHWTLLKNGCCGLNTKQLVFIGDLKQLPAVLNDNSRSILYRTYNGEEFFEAKVYPQLATETIELDEVLRQNDEEFINNLNIIREGGKAPYFHQFIGTQPKGVILAPHNATVDKYNKAGLESLKGDVITFDAKVTGNINADDFNLPTKINVKNGAKIMYLVNSKDNDLVNGSIGTFVSHEGCHYINVNGVDFALNQVEFTKKEYVLNADKTDLELQVVGSIEQYPFKLAYALSIHKSQGLTFEEVTIDLTRPCFAPGQFYVAVSRVTGPSGLTIITN</sequence>
<evidence type="ECO:0000313" key="3">
    <source>
        <dbReference type="Proteomes" id="UP001144347"/>
    </source>
</evidence>
<dbReference type="CDD" id="cd18809">
    <property type="entry name" value="SF1_C_RecD"/>
    <property type="match status" value="1"/>
</dbReference>
<dbReference type="InterPro" id="IPR051055">
    <property type="entry name" value="PIF1_helicase"/>
</dbReference>
<comment type="caution">
    <text evidence="2">The sequence shown here is derived from an EMBL/GenBank/DDBJ whole genome shotgun (WGS) entry which is preliminary data.</text>
</comment>
<dbReference type="Pfam" id="PF05970">
    <property type="entry name" value="PIF1"/>
    <property type="match status" value="1"/>
</dbReference>
<evidence type="ECO:0000259" key="1">
    <source>
        <dbReference type="SMART" id="SM00382"/>
    </source>
</evidence>
<dbReference type="InterPro" id="IPR003593">
    <property type="entry name" value="AAA+_ATPase"/>
</dbReference>
<dbReference type="InterPro" id="IPR010285">
    <property type="entry name" value="DNA_helicase_pif1-like_DEAD"/>
</dbReference>
<dbReference type="PANTHER" id="PTHR47642">
    <property type="entry name" value="ATP-DEPENDENT DNA HELICASE"/>
    <property type="match status" value="1"/>
</dbReference>
<dbReference type="RefSeq" id="WP_269427988.1">
    <property type="nucleotide sequence ID" value="NZ_JAPWGM010000004.1"/>
</dbReference>
<reference evidence="2" key="1">
    <citation type="submission" date="2022-12" db="EMBL/GenBank/DDBJ databases">
        <title>Genome sequence of HCMS5-2.</title>
        <authorList>
            <person name="Woo H."/>
        </authorList>
    </citation>
    <scope>NUCLEOTIDE SEQUENCE</scope>
    <source>
        <strain evidence="2">HCMS5-2</strain>
    </source>
</reference>
<gene>
    <name evidence="2" type="ORF">O0955_13060</name>
</gene>
<dbReference type="Gene3D" id="3.40.50.300">
    <property type="entry name" value="P-loop containing nucleotide triphosphate hydrolases"/>
    <property type="match status" value="2"/>
</dbReference>
<dbReference type="Proteomes" id="UP001144347">
    <property type="component" value="Unassembled WGS sequence"/>
</dbReference>
<proteinExistence type="predicted"/>
<accession>A0ABT4LAI4</accession>